<feature type="region of interest" description="Disordered" evidence="1">
    <location>
        <begin position="96"/>
        <end position="478"/>
    </location>
</feature>
<dbReference type="EMBL" id="AAZO01004906">
    <property type="status" value="NOT_ANNOTATED_CDS"/>
    <property type="molecule type" value="Genomic_DNA"/>
</dbReference>
<feature type="compositionally biased region" description="Basic residues" evidence="1">
    <location>
        <begin position="717"/>
        <end position="729"/>
    </location>
</feature>
<evidence type="ECO:0000313" key="4">
    <source>
        <dbReference type="Proteomes" id="UP000009046"/>
    </source>
</evidence>
<protein>
    <submittedName>
        <fullName evidence="2 3">Uncharacterized protein</fullName>
    </submittedName>
</protein>
<feature type="compositionally biased region" description="Low complexity" evidence="1">
    <location>
        <begin position="681"/>
        <end position="690"/>
    </location>
</feature>
<dbReference type="CTD" id="8234027"/>
<feature type="compositionally biased region" description="Basic and acidic residues" evidence="1">
    <location>
        <begin position="545"/>
        <end position="562"/>
    </location>
</feature>
<feature type="compositionally biased region" description="Basic and acidic residues" evidence="1">
    <location>
        <begin position="657"/>
        <end position="666"/>
    </location>
</feature>
<gene>
    <name evidence="3" type="primary">8234027</name>
    <name evidence="2" type="ORF">Phum_PHUM407290</name>
</gene>
<organism>
    <name type="scientific">Pediculus humanus subsp. corporis</name>
    <name type="common">Body louse</name>
    <dbReference type="NCBI Taxonomy" id="121224"/>
    <lineage>
        <taxon>Eukaryota</taxon>
        <taxon>Metazoa</taxon>
        <taxon>Ecdysozoa</taxon>
        <taxon>Arthropoda</taxon>
        <taxon>Hexapoda</taxon>
        <taxon>Insecta</taxon>
        <taxon>Pterygota</taxon>
        <taxon>Neoptera</taxon>
        <taxon>Paraneoptera</taxon>
        <taxon>Psocodea</taxon>
        <taxon>Troctomorpha</taxon>
        <taxon>Phthiraptera</taxon>
        <taxon>Anoplura</taxon>
        <taxon>Pediculidae</taxon>
        <taxon>Pediculus</taxon>
    </lineage>
</organism>
<dbReference type="EnsemblMetazoa" id="PHUM407290-RA">
    <property type="protein sequence ID" value="PHUM407290-PA"/>
    <property type="gene ID" value="PHUM407290"/>
</dbReference>
<reference evidence="2" key="1">
    <citation type="submission" date="2007-04" db="EMBL/GenBank/DDBJ databases">
        <title>Annotation of Pediculus humanus corporis strain USDA.</title>
        <authorList>
            <person name="Kirkness E."/>
            <person name="Hannick L."/>
            <person name="Hass B."/>
            <person name="Bruggner R."/>
            <person name="Lawson D."/>
            <person name="Bidwell S."/>
            <person name="Joardar V."/>
            <person name="Caler E."/>
            <person name="Walenz B."/>
            <person name="Inman J."/>
            <person name="Schobel S."/>
            <person name="Galinsky K."/>
            <person name="Amedeo P."/>
            <person name="Strausberg R."/>
        </authorList>
    </citation>
    <scope>NUCLEOTIDE SEQUENCE</scope>
    <source>
        <strain evidence="2">USDA</strain>
    </source>
</reference>
<feature type="compositionally biased region" description="Polar residues" evidence="1">
    <location>
        <begin position="96"/>
        <end position="106"/>
    </location>
</feature>
<feature type="compositionally biased region" description="Basic and acidic residues" evidence="1">
    <location>
        <begin position="364"/>
        <end position="374"/>
    </location>
</feature>
<dbReference type="OMA" id="GANMINN"/>
<feature type="compositionally biased region" description="Low complexity" evidence="1">
    <location>
        <begin position="396"/>
        <end position="409"/>
    </location>
</feature>
<dbReference type="EMBL" id="DS235634">
    <property type="protein sequence ID" value="EEB16144.1"/>
    <property type="molecule type" value="Genomic_DNA"/>
</dbReference>
<accession>E0VRY8</accession>
<dbReference type="VEuPathDB" id="VectorBase:PHUM407290"/>
<feature type="compositionally biased region" description="Polar residues" evidence="1">
    <location>
        <begin position="505"/>
        <end position="515"/>
    </location>
</feature>
<feature type="compositionally biased region" description="Basic residues" evidence="1">
    <location>
        <begin position="411"/>
        <end position="423"/>
    </location>
</feature>
<feature type="compositionally biased region" description="Basic and acidic residues" evidence="1">
    <location>
        <begin position="232"/>
        <end position="257"/>
    </location>
</feature>
<keyword evidence="4" id="KW-1185">Reference proteome</keyword>
<evidence type="ECO:0000313" key="2">
    <source>
        <dbReference type="EMBL" id="EEB16144.1"/>
    </source>
</evidence>
<evidence type="ECO:0000256" key="1">
    <source>
        <dbReference type="SAM" id="MobiDB-lite"/>
    </source>
</evidence>
<dbReference type="AlphaFoldDB" id="E0VRY8"/>
<dbReference type="RefSeq" id="XP_002428882.1">
    <property type="nucleotide sequence ID" value="XM_002428837.1"/>
</dbReference>
<feature type="compositionally biased region" description="Low complexity" evidence="1">
    <location>
        <begin position="703"/>
        <end position="716"/>
    </location>
</feature>
<feature type="compositionally biased region" description="Basic and acidic residues" evidence="1">
    <location>
        <begin position="468"/>
        <end position="478"/>
    </location>
</feature>
<dbReference type="HOGENOM" id="CLU_380057_0_0_1"/>
<name>E0VRY8_PEDHC</name>
<feature type="compositionally biased region" description="Polar residues" evidence="1">
    <location>
        <begin position="115"/>
        <end position="127"/>
    </location>
</feature>
<feature type="compositionally biased region" description="Basic and acidic residues" evidence="1">
    <location>
        <begin position="582"/>
        <end position="593"/>
    </location>
</feature>
<sequence>MIIIAKFTTTKKSSKNFRLTALRDEMENSMGNVDVNSKKSDSNESVVVKTENEINGIKIENLPPCLIESKEKSLNEPNHQSKTCENGKTVESHVTSDLANLSGKTSASRDDDVSNNKATSAPVQPESNVVPEATGTTSQSGPGCVQPAPPVSQSSPNFPQQVSIIKTPPTPDALAEGDKNNFENDNSEEKVESVCDSDKPKNDQTITSPPATPDTSAVVPYCDVFQQVKTGGKHEDNHPTPAEHRKNVEETIKKQTEAKSPQFPPIPLPESPTKVVTDCFAMSTAVDSSSKGEMENEEPCQKTSRSNSIKEEGKSKKGMISKILEIVGVSPKDKKEDENGTPTTVFYDAPQQEEQKGNKKNSNKKQDKGKKETDNGSQKSQVKLPESEKSNKNGEDSSGSNSSEQQEQQKPGKKNSKKNKGKGSKVPEETAEKKECPSVEKLEGEKKSMNEKKVDDVKPKIPQTAPVSKDDSQKKNLVESKIMDEIDTILDKAKSVVQSQLEEQGILGTQSSGQEVGSLMAAPKEETKVDEQMQKDNKSSSQQQDKQKQGGESKQKKQDSRKQGAPAPPQPIPTGDNTVECEELKVTSEEDRKKNKSQQQPSSKLSDQILKAIPPPRRKAISESKAEAETETATSASKSMPNTPVAPTTTTTTAESKGQEETRSSPEETTSSDQQSATEPQQKGGSKGKQTSGPVPPPRNRSKPGPQQQQQNQGHHNNQKGKQHGSHKK</sequence>
<reference evidence="2" key="2">
    <citation type="submission" date="2007-04" db="EMBL/GenBank/DDBJ databases">
        <title>The genome of the human body louse.</title>
        <authorList>
            <consortium name="The Human Body Louse Genome Consortium"/>
            <person name="Kirkness E."/>
            <person name="Walenz B."/>
            <person name="Hass B."/>
            <person name="Bruggner R."/>
            <person name="Strausberg R."/>
        </authorList>
    </citation>
    <scope>NUCLEOTIDE SEQUENCE</scope>
    <source>
        <strain evidence="2">USDA</strain>
    </source>
</reference>
<feature type="compositionally biased region" description="Basic and acidic residues" evidence="1">
    <location>
        <begin position="176"/>
        <end position="202"/>
    </location>
</feature>
<evidence type="ECO:0000313" key="3">
    <source>
        <dbReference type="EnsemblMetazoa" id="PHUM407290-PA"/>
    </source>
</evidence>
<reference evidence="3" key="3">
    <citation type="submission" date="2021-02" db="UniProtKB">
        <authorList>
            <consortium name="EnsemblMetazoa"/>
        </authorList>
    </citation>
    <scope>IDENTIFICATION</scope>
    <source>
        <strain evidence="3">USDA</strain>
    </source>
</reference>
<feature type="compositionally biased region" description="Polar residues" evidence="1">
    <location>
        <begin position="203"/>
        <end position="215"/>
    </location>
</feature>
<feature type="compositionally biased region" description="Basic and acidic residues" evidence="1">
    <location>
        <begin position="523"/>
        <end position="538"/>
    </location>
</feature>
<proteinExistence type="predicted"/>
<feature type="compositionally biased region" description="Basic and acidic residues" evidence="1">
    <location>
        <begin position="425"/>
        <end position="459"/>
    </location>
</feature>
<dbReference type="InParanoid" id="E0VRY8"/>
<feature type="region of interest" description="Disordered" evidence="1">
    <location>
        <begin position="505"/>
        <end position="729"/>
    </location>
</feature>
<dbReference type="KEGG" id="phu:Phum_PHUM407290"/>
<feature type="compositionally biased region" description="Basic and acidic residues" evidence="1">
    <location>
        <begin position="385"/>
        <end position="395"/>
    </location>
</feature>
<dbReference type="GeneID" id="8234027"/>
<dbReference type="Proteomes" id="UP000009046">
    <property type="component" value="Unassembled WGS sequence"/>
</dbReference>
<feature type="compositionally biased region" description="Low complexity" evidence="1">
    <location>
        <begin position="597"/>
        <end position="608"/>
    </location>
</feature>